<dbReference type="InterPro" id="IPR006059">
    <property type="entry name" value="SBP"/>
</dbReference>
<name>A0AAE3GJH5_9PSEU</name>
<dbReference type="InterPro" id="IPR050490">
    <property type="entry name" value="Bact_solute-bd_prot1"/>
</dbReference>
<keyword evidence="1" id="KW-0762">Sugar transport</keyword>
<dbReference type="PANTHER" id="PTHR43649">
    <property type="entry name" value="ARABINOSE-BINDING PROTEIN-RELATED"/>
    <property type="match status" value="1"/>
</dbReference>
<evidence type="ECO:0000313" key="2">
    <source>
        <dbReference type="Proteomes" id="UP001206128"/>
    </source>
</evidence>
<accession>A0AAE3GJH5</accession>
<dbReference type="AlphaFoldDB" id="A0AAE3GJH5"/>
<proteinExistence type="predicted"/>
<dbReference type="SUPFAM" id="SSF53850">
    <property type="entry name" value="Periplasmic binding protein-like II"/>
    <property type="match status" value="1"/>
</dbReference>
<dbReference type="Pfam" id="PF01547">
    <property type="entry name" value="SBP_bac_1"/>
    <property type="match status" value="1"/>
</dbReference>
<dbReference type="Proteomes" id="UP001206128">
    <property type="component" value="Unassembled WGS sequence"/>
</dbReference>
<comment type="caution">
    <text evidence="1">The sequence shown here is derived from an EMBL/GenBank/DDBJ whole genome shotgun (WGS) entry which is preliminary data.</text>
</comment>
<dbReference type="PANTHER" id="PTHR43649:SF12">
    <property type="entry name" value="DIACETYLCHITOBIOSE BINDING PROTEIN DASA"/>
    <property type="match status" value="1"/>
</dbReference>
<keyword evidence="1" id="KW-0813">Transport</keyword>
<protein>
    <submittedName>
        <fullName evidence="1">Multiple sugar transport system substrate-binding protein</fullName>
    </submittedName>
</protein>
<keyword evidence="2" id="KW-1185">Reference proteome</keyword>
<evidence type="ECO:0000313" key="1">
    <source>
        <dbReference type="EMBL" id="MCP2169381.1"/>
    </source>
</evidence>
<dbReference type="Gene3D" id="3.40.190.10">
    <property type="entry name" value="Periplasmic binding protein-like II"/>
    <property type="match status" value="2"/>
</dbReference>
<sequence length="442" mass="47730">MAVPRLAAAAGRSGRGGSRLAALAALVVLVPVAALLAACGSGASDGKVTLRFVWWGNQQRADVTEKAIALFEERNPNIQVDTSFSDYQAFFDKLATETAGGNAPDVMQMDYRYLNEYAGRGVLLDLGPFVGKQLRLDEWNQGFANTGRSNDKLAALPLGQNTTVMAYDPAVFQAAGLPVPTADQPLTWEQYRDAAQRIHDANGQVHGVTDFGMNEDAFEIWLRQRGKALYTADGELGFAKSDLAEYWRLSQRFRDTGAATPAELNTLVVSTGPEQSPLGRKQSAAEFTFDSTYPAFVQAHGGELAIAPYPADSADNIGMYRKPAVMVSVSARSKHHEESVKLIDFLLNDPDAGKALGATRGLPPNLKIRERISAGLTGVDKQIFDFEAAIDSKLGDAPPAPPKGDGAVHKLFDRKYQEVAFGRLSVDDGVNQFFDEAEQTLG</sequence>
<organism evidence="1 2">
    <name type="scientific">Goodfellowiella coeruleoviolacea</name>
    <dbReference type="NCBI Taxonomy" id="334858"/>
    <lineage>
        <taxon>Bacteria</taxon>
        <taxon>Bacillati</taxon>
        <taxon>Actinomycetota</taxon>
        <taxon>Actinomycetes</taxon>
        <taxon>Pseudonocardiales</taxon>
        <taxon>Pseudonocardiaceae</taxon>
        <taxon>Goodfellowiella</taxon>
    </lineage>
</organism>
<dbReference type="EMBL" id="JAMTCK010000018">
    <property type="protein sequence ID" value="MCP2169381.1"/>
    <property type="molecule type" value="Genomic_DNA"/>
</dbReference>
<reference evidence="1" key="1">
    <citation type="submission" date="2022-06" db="EMBL/GenBank/DDBJ databases">
        <title>Genomic Encyclopedia of Archaeal and Bacterial Type Strains, Phase II (KMG-II): from individual species to whole genera.</title>
        <authorList>
            <person name="Goeker M."/>
        </authorList>
    </citation>
    <scope>NUCLEOTIDE SEQUENCE</scope>
    <source>
        <strain evidence="1">DSM 43935</strain>
    </source>
</reference>
<gene>
    <name evidence="1" type="ORF">LX83_006266</name>
</gene>
<dbReference type="RefSeq" id="WP_253778125.1">
    <property type="nucleotide sequence ID" value="NZ_JAMTCK010000018.1"/>
</dbReference>